<dbReference type="KEGG" id="psin:CAK95_26120"/>
<evidence type="ECO:0000256" key="3">
    <source>
        <dbReference type="ARBA" id="ARBA00023163"/>
    </source>
</evidence>
<dbReference type="PANTHER" id="PTHR43537">
    <property type="entry name" value="TRANSCRIPTIONAL REGULATOR, GNTR FAMILY"/>
    <property type="match status" value="1"/>
</dbReference>
<dbReference type="STRING" id="1235591.CAK95_26120"/>
<dbReference type="SUPFAM" id="SSF46785">
    <property type="entry name" value="Winged helix' DNA-binding domain"/>
    <property type="match status" value="1"/>
</dbReference>
<proteinExistence type="predicted"/>
<dbReference type="InterPro" id="IPR036390">
    <property type="entry name" value="WH_DNA-bd_sf"/>
</dbReference>
<protein>
    <submittedName>
        <fullName evidence="4">GntR family transcriptional regulator</fullName>
    </submittedName>
</protein>
<dbReference type="PROSITE" id="PS50949">
    <property type="entry name" value="HTH_GNTR"/>
    <property type="match status" value="1"/>
</dbReference>
<dbReference type="GO" id="GO:0003677">
    <property type="term" value="F:DNA binding"/>
    <property type="evidence" value="ECO:0007669"/>
    <property type="project" value="UniProtKB-KW"/>
</dbReference>
<dbReference type="PRINTS" id="PR00035">
    <property type="entry name" value="HTHGNTR"/>
</dbReference>
<dbReference type="SMART" id="SM00895">
    <property type="entry name" value="FCD"/>
    <property type="match status" value="1"/>
</dbReference>
<evidence type="ECO:0000256" key="1">
    <source>
        <dbReference type="ARBA" id="ARBA00023015"/>
    </source>
</evidence>
<keyword evidence="2" id="KW-0238">DNA-binding</keyword>
<organism evidence="4 5">
    <name type="scientific">Pseudorhodoplanes sinuspersici</name>
    <dbReference type="NCBI Taxonomy" id="1235591"/>
    <lineage>
        <taxon>Bacteria</taxon>
        <taxon>Pseudomonadati</taxon>
        <taxon>Pseudomonadota</taxon>
        <taxon>Alphaproteobacteria</taxon>
        <taxon>Hyphomicrobiales</taxon>
        <taxon>Pseudorhodoplanes</taxon>
    </lineage>
</organism>
<dbReference type="RefSeq" id="WP_425349646.1">
    <property type="nucleotide sequence ID" value="NZ_CP021112.1"/>
</dbReference>
<dbReference type="Pfam" id="PF07729">
    <property type="entry name" value="FCD"/>
    <property type="match status" value="1"/>
</dbReference>
<dbReference type="Gene3D" id="1.10.10.10">
    <property type="entry name" value="Winged helix-like DNA-binding domain superfamily/Winged helix DNA-binding domain"/>
    <property type="match status" value="1"/>
</dbReference>
<dbReference type="Pfam" id="PF00392">
    <property type="entry name" value="GntR"/>
    <property type="match status" value="1"/>
</dbReference>
<dbReference type="Proteomes" id="UP000194137">
    <property type="component" value="Chromosome"/>
</dbReference>
<dbReference type="EMBL" id="CP021112">
    <property type="protein sequence ID" value="ARQ02187.1"/>
    <property type="molecule type" value="Genomic_DNA"/>
</dbReference>
<evidence type="ECO:0000256" key="2">
    <source>
        <dbReference type="ARBA" id="ARBA00023125"/>
    </source>
</evidence>
<dbReference type="InterPro" id="IPR036388">
    <property type="entry name" value="WH-like_DNA-bd_sf"/>
</dbReference>
<dbReference type="SUPFAM" id="SSF48008">
    <property type="entry name" value="GntR ligand-binding domain-like"/>
    <property type="match status" value="1"/>
</dbReference>
<name>A0A1W6ZXS0_9HYPH</name>
<dbReference type="InterPro" id="IPR000524">
    <property type="entry name" value="Tscrpt_reg_HTH_GntR"/>
</dbReference>
<dbReference type="InterPro" id="IPR008920">
    <property type="entry name" value="TF_FadR/GntR_C"/>
</dbReference>
<gene>
    <name evidence="4" type="ORF">CAK95_26120</name>
</gene>
<reference evidence="4 5" key="1">
    <citation type="submission" date="2017-05" db="EMBL/GenBank/DDBJ databases">
        <title>Full genome sequence of Pseudorhodoplanes sinuspersici.</title>
        <authorList>
            <person name="Dastgheib S.M.M."/>
            <person name="Shavandi M."/>
            <person name="Tirandaz H."/>
        </authorList>
    </citation>
    <scope>NUCLEOTIDE SEQUENCE [LARGE SCALE GENOMIC DNA]</scope>
    <source>
        <strain evidence="4 5">RIPI110</strain>
    </source>
</reference>
<dbReference type="PANTHER" id="PTHR43537:SF49">
    <property type="entry name" value="TRANSCRIPTIONAL REGULATORY PROTEIN"/>
    <property type="match status" value="1"/>
</dbReference>
<keyword evidence="1" id="KW-0805">Transcription regulation</keyword>
<dbReference type="GO" id="GO:0003700">
    <property type="term" value="F:DNA-binding transcription factor activity"/>
    <property type="evidence" value="ECO:0007669"/>
    <property type="project" value="InterPro"/>
</dbReference>
<evidence type="ECO:0000313" key="5">
    <source>
        <dbReference type="Proteomes" id="UP000194137"/>
    </source>
</evidence>
<dbReference type="SMART" id="SM00345">
    <property type="entry name" value="HTH_GNTR"/>
    <property type="match status" value="1"/>
</dbReference>
<dbReference type="CDD" id="cd07377">
    <property type="entry name" value="WHTH_GntR"/>
    <property type="match status" value="1"/>
</dbReference>
<keyword evidence="3" id="KW-0804">Transcription</keyword>
<evidence type="ECO:0000313" key="4">
    <source>
        <dbReference type="EMBL" id="ARQ02187.1"/>
    </source>
</evidence>
<keyword evidence="5" id="KW-1185">Reference proteome</keyword>
<dbReference type="Gene3D" id="1.20.120.530">
    <property type="entry name" value="GntR ligand-binding domain-like"/>
    <property type="match status" value="1"/>
</dbReference>
<accession>A0A1W6ZXS0</accession>
<dbReference type="InterPro" id="IPR011711">
    <property type="entry name" value="GntR_C"/>
</dbReference>
<dbReference type="AlphaFoldDB" id="A0A1W6ZXS0"/>
<sequence length="252" mass="27541">MRDQTEIPSSQNLSALMTLRELILSGELKAGERLSELALVERLGVSRTPIRTAMMRLEQEGLAHPIATGGYAVSAFTERDIHAAIEVRGTLEGLAARLAAERKPAETDLVDLKRCLHELDDLVLGAGVTADNFSGYVELNGRFHQLVIDLADSAVLARQIARAVALPFASASAFVTVQASLPEARVLFTVAQDHHRCIARAIEDGEGERAEFIMREHARLARRNLELALRSQQTRDLVPGSSLITFKTKVAI</sequence>